<protein>
    <submittedName>
        <fullName evidence="2">Uncharacterized protein</fullName>
    </submittedName>
</protein>
<proteinExistence type="predicted"/>
<evidence type="ECO:0000313" key="3">
    <source>
        <dbReference type="Proteomes" id="UP001066276"/>
    </source>
</evidence>
<accession>A0AAV7X3J2</accession>
<sequence>LASRRCWGNPGGFPAREAKEAECADGRERGARREESGERSRANGEEAQGRGNLRRRPDGESQKEGPRVQRGAGTGQSCRRGSTDGPPQRQPRPWRVVAEQAFIFFCFRYPNTGTTRETTR</sequence>
<feature type="compositionally biased region" description="Basic and acidic residues" evidence="1">
    <location>
        <begin position="55"/>
        <end position="67"/>
    </location>
</feature>
<evidence type="ECO:0000256" key="1">
    <source>
        <dbReference type="SAM" id="MobiDB-lite"/>
    </source>
</evidence>
<dbReference type="Proteomes" id="UP001066276">
    <property type="component" value="Chromosome 1_1"/>
</dbReference>
<organism evidence="2 3">
    <name type="scientific">Pleurodeles waltl</name>
    <name type="common">Iberian ribbed newt</name>
    <dbReference type="NCBI Taxonomy" id="8319"/>
    <lineage>
        <taxon>Eukaryota</taxon>
        <taxon>Metazoa</taxon>
        <taxon>Chordata</taxon>
        <taxon>Craniata</taxon>
        <taxon>Vertebrata</taxon>
        <taxon>Euteleostomi</taxon>
        <taxon>Amphibia</taxon>
        <taxon>Batrachia</taxon>
        <taxon>Caudata</taxon>
        <taxon>Salamandroidea</taxon>
        <taxon>Salamandridae</taxon>
        <taxon>Pleurodelinae</taxon>
        <taxon>Pleurodeles</taxon>
    </lineage>
</organism>
<reference evidence="2" key="1">
    <citation type="journal article" date="2022" name="bioRxiv">
        <title>Sequencing and chromosome-scale assembly of the giantPleurodeles waltlgenome.</title>
        <authorList>
            <person name="Brown T."/>
            <person name="Elewa A."/>
            <person name="Iarovenko S."/>
            <person name="Subramanian E."/>
            <person name="Araus A.J."/>
            <person name="Petzold A."/>
            <person name="Susuki M."/>
            <person name="Suzuki K.-i.T."/>
            <person name="Hayashi T."/>
            <person name="Toyoda A."/>
            <person name="Oliveira C."/>
            <person name="Osipova E."/>
            <person name="Leigh N.D."/>
            <person name="Simon A."/>
            <person name="Yun M.H."/>
        </authorList>
    </citation>
    <scope>NUCLEOTIDE SEQUENCE</scope>
    <source>
        <strain evidence="2">20211129_DDA</strain>
        <tissue evidence="2">Liver</tissue>
    </source>
</reference>
<keyword evidence="3" id="KW-1185">Reference proteome</keyword>
<name>A0AAV7X3J2_PLEWA</name>
<feature type="non-terminal residue" evidence="2">
    <location>
        <position position="1"/>
    </location>
</feature>
<feature type="non-terminal residue" evidence="2">
    <location>
        <position position="120"/>
    </location>
</feature>
<comment type="caution">
    <text evidence="2">The sequence shown here is derived from an EMBL/GenBank/DDBJ whole genome shotgun (WGS) entry which is preliminary data.</text>
</comment>
<feature type="region of interest" description="Disordered" evidence="1">
    <location>
        <begin position="1"/>
        <end position="95"/>
    </location>
</feature>
<dbReference type="EMBL" id="JANPWB010000001">
    <property type="protein sequence ID" value="KAJ1218805.1"/>
    <property type="molecule type" value="Genomic_DNA"/>
</dbReference>
<dbReference type="AlphaFoldDB" id="A0AAV7X3J2"/>
<feature type="compositionally biased region" description="Basic and acidic residues" evidence="1">
    <location>
        <begin position="16"/>
        <end position="48"/>
    </location>
</feature>
<gene>
    <name evidence="2" type="ORF">NDU88_006377</name>
</gene>
<evidence type="ECO:0000313" key="2">
    <source>
        <dbReference type="EMBL" id="KAJ1218805.1"/>
    </source>
</evidence>